<dbReference type="EMBL" id="CP033464">
    <property type="protein sequence ID" value="QDX91784.1"/>
    <property type="molecule type" value="Genomic_DNA"/>
</dbReference>
<dbReference type="PROSITE" id="PS50850">
    <property type="entry name" value="MFS"/>
    <property type="match status" value="1"/>
</dbReference>
<evidence type="ECO:0000256" key="2">
    <source>
        <dbReference type="ARBA" id="ARBA00022448"/>
    </source>
</evidence>
<evidence type="ECO:0000256" key="4">
    <source>
        <dbReference type="ARBA" id="ARBA00022692"/>
    </source>
</evidence>
<organism evidence="7 8">
    <name type="scientific">Brevibacillus laterosporus</name>
    <name type="common">Bacillus laterosporus</name>
    <dbReference type="NCBI Taxonomy" id="1465"/>
    <lineage>
        <taxon>Bacteria</taxon>
        <taxon>Bacillati</taxon>
        <taxon>Bacillota</taxon>
        <taxon>Bacilli</taxon>
        <taxon>Bacillales</taxon>
        <taxon>Paenibacillaceae</taxon>
        <taxon>Brevibacillus</taxon>
    </lineage>
</organism>
<gene>
    <name evidence="7" type="ORF">EEL30_05005</name>
</gene>
<dbReference type="AlphaFoldDB" id="A0A502H6R8"/>
<dbReference type="GO" id="GO:0022857">
    <property type="term" value="F:transmembrane transporter activity"/>
    <property type="evidence" value="ECO:0007669"/>
    <property type="project" value="InterPro"/>
</dbReference>
<keyword evidence="5" id="KW-1133">Transmembrane helix</keyword>
<sequence length="421" mass="46993">MGEVFANRNFRMLFFGNLFSGFGQGMTMIGIAWYMVQTTGTATLLGSTMFFSGLIMLMLGPYLGTLIDRFSRKKILLAENLLGFLVLFLLAIWGYFGEYANSSLIVIYMVTTLIFQVHYPALTALVQEQFESKNYNDINSLLEIESQTSAVLAGGVAGFLLSHIGLQYVLFFNALTYLFAFLMVHSISYTFTLEKEVKQNINNSWVEQFMQSWDFVREKRGFFLFGIAVMMPFVAVMATNFLGPVFVAQTLKEDVLIYSLGEVAYAIGAIVAGIYIYHVMKRLGEYTSMIGNILIFSLGLAGMIIFSVGWIYVAMYIIVGWANASTRLIRQSLYMKLIPKELMGRVMSFFSSVGMLMRLILIGVFTVITDKTGAVFGHIVLIGLLMLSAVGIMCSLRLLLQASGEQFPLEKETESNPGLSS</sequence>
<dbReference type="CDD" id="cd06173">
    <property type="entry name" value="MFS_MefA_like"/>
    <property type="match status" value="1"/>
</dbReference>
<name>A0A502H6R8_BRELA</name>
<dbReference type="OrthoDB" id="9775268at2"/>
<dbReference type="PANTHER" id="PTHR23513:SF11">
    <property type="entry name" value="STAPHYLOFERRIN A TRANSPORTER"/>
    <property type="match status" value="1"/>
</dbReference>
<evidence type="ECO:0000313" key="8">
    <source>
        <dbReference type="Proteomes" id="UP000319432"/>
    </source>
</evidence>
<keyword evidence="8" id="KW-1185">Reference proteome</keyword>
<dbReference type="InterPro" id="IPR020846">
    <property type="entry name" value="MFS_dom"/>
</dbReference>
<dbReference type="Pfam" id="PF07690">
    <property type="entry name" value="MFS_1"/>
    <property type="match status" value="1"/>
</dbReference>
<evidence type="ECO:0000313" key="7">
    <source>
        <dbReference type="EMBL" id="QDX91784.1"/>
    </source>
</evidence>
<proteinExistence type="predicted"/>
<dbReference type="InterPro" id="IPR036259">
    <property type="entry name" value="MFS_trans_sf"/>
</dbReference>
<keyword evidence="3" id="KW-1003">Cell membrane</keyword>
<keyword evidence="6" id="KW-0472">Membrane</keyword>
<comment type="subcellular location">
    <subcellularLocation>
        <location evidence="1">Cell membrane</location>
        <topology evidence="1">Multi-pass membrane protein</topology>
    </subcellularLocation>
</comment>
<evidence type="ECO:0000256" key="5">
    <source>
        <dbReference type="ARBA" id="ARBA00022989"/>
    </source>
</evidence>
<dbReference type="InterPro" id="IPR011701">
    <property type="entry name" value="MFS"/>
</dbReference>
<keyword evidence="4" id="KW-0812">Transmembrane</keyword>
<accession>A0A502H6R8</accession>
<evidence type="ECO:0000256" key="1">
    <source>
        <dbReference type="ARBA" id="ARBA00004651"/>
    </source>
</evidence>
<dbReference type="Proteomes" id="UP000319432">
    <property type="component" value="Chromosome"/>
</dbReference>
<evidence type="ECO:0000256" key="6">
    <source>
        <dbReference type="ARBA" id="ARBA00023136"/>
    </source>
</evidence>
<evidence type="ECO:0000256" key="3">
    <source>
        <dbReference type="ARBA" id="ARBA00022475"/>
    </source>
</evidence>
<dbReference type="Gene3D" id="1.20.1250.20">
    <property type="entry name" value="MFS general substrate transporter like domains"/>
    <property type="match status" value="1"/>
</dbReference>
<dbReference type="GO" id="GO:0005886">
    <property type="term" value="C:plasma membrane"/>
    <property type="evidence" value="ECO:0007669"/>
    <property type="project" value="UniProtKB-SubCell"/>
</dbReference>
<dbReference type="SUPFAM" id="SSF103473">
    <property type="entry name" value="MFS general substrate transporter"/>
    <property type="match status" value="1"/>
</dbReference>
<keyword evidence="2" id="KW-0813">Transport</keyword>
<protein>
    <submittedName>
        <fullName evidence="7">MFS transporter</fullName>
    </submittedName>
</protein>
<reference evidence="7 8" key="1">
    <citation type="submission" date="2018-11" db="EMBL/GenBank/DDBJ databases">
        <title>Phylogenetic determinants of toxin gene distribution in genomes of Brevibacillus laterosporus.</title>
        <authorList>
            <person name="Glare T.R."/>
            <person name="Durrant A."/>
            <person name="Berry C."/>
            <person name="Palma L."/>
            <person name="Ormskirk M."/>
            <person name="Cox M.O."/>
        </authorList>
    </citation>
    <scope>NUCLEOTIDE SEQUENCE [LARGE SCALE GENOMIC DNA]</scope>
    <source>
        <strain evidence="7 8">1821L</strain>
    </source>
</reference>
<dbReference type="PANTHER" id="PTHR23513">
    <property type="entry name" value="INTEGRAL MEMBRANE EFFLUX PROTEIN-RELATED"/>
    <property type="match status" value="1"/>
</dbReference>